<dbReference type="Pfam" id="PF13920">
    <property type="entry name" value="zf-C3HC4_3"/>
    <property type="match status" value="1"/>
</dbReference>
<dbReference type="InParanoid" id="C5L3T8"/>
<evidence type="ECO:0000259" key="2">
    <source>
        <dbReference type="PROSITE" id="PS50089"/>
    </source>
</evidence>
<evidence type="ECO:0000256" key="1">
    <source>
        <dbReference type="PROSITE-ProRule" id="PRU00175"/>
    </source>
</evidence>
<evidence type="ECO:0000313" key="3">
    <source>
        <dbReference type="EMBL" id="EER08667.1"/>
    </source>
</evidence>
<dbReference type="GeneID" id="9042505"/>
<accession>C5L3T8</accession>
<dbReference type="Proteomes" id="UP000007800">
    <property type="component" value="Unassembled WGS sequence"/>
</dbReference>
<dbReference type="GO" id="GO:0008270">
    <property type="term" value="F:zinc ion binding"/>
    <property type="evidence" value="ECO:0007669"/>
    <property type="project" value="UniProtKB-KW"/>
</dbReference>
<dbReference type="GO" id="GO:0005886">
    <property type="term" value="C:plasma membrane"/>
    <property type="evidence" value="ECO:0007669"/>
    <property type="project" value="TreeGrafter"/>
</dbReference>
<proteinExistence type="predicted"/>
<dbReference type="InterPro" id="IPR013083">
    <property type="entry name" value="Znf_RING/FYVE/PHD"/>
</dbReference>
<dbReference type="GO" id="GO:0005544">
    <property type="term" value="F:calcium-dependent phospholipid binding"/>
    <property type="evidence" value="ECO:0007669"/>
    <property type="project" value="InterPro"/>
</dbReference>
<dbReference type="CDD" id="cd16649">
    <property type="entry name" value="mRING-HC-C3HC5_CGRF1-like"/>
    <property type="match status" value="1"/>
</dbReference>
<reference evidence="3 4" key="1">
    <citation type="submission" date="2008-07" db="EMBL/GenBank/DDBJ databases">
        <authorList>
            <person name="El-Sayed N."/>
            <person name="Caler E."/>
            <person name="Inman J."/>
            <person name="Amedeo P."/>
            <person name="Hass B."/>
            <person name="Wortman J."/>
        </authorList>
    </citation>
    <scope>NUCLEOTIDE SEQUENCE [LARGE SCALE GENOMIC DNA]</scope>
    <source>
        <strain evidence="4">ATCC 50983 / TXsc</strain>
    </source>
</reference>
<feature type="domain" description="RING-type" evidence="2">
    <location>
        <begin position="398"/>
        <end position="437"/>
    </location>
</feature>
<dbReference type="PROSITE" id="PS50089">
    <property type="entry name" value="ZF_RING_2"/>
    <property type="match status" value="1"/>
</dbReference>
<dbReference type="SUPFAM" id="SSF57850">
    <property type="entry name" value="RING/U-box"/>
    <property type="match status" value="1"/>
</dbReference>
<keyword evidence="1" id="KW-0479">Metal-binding</keyword>
<dbReference type="OrthoDB" id="5855668at2759"/>
<organism evidence="4">
    <name type="scientific">Perkinsus marinus (strain ATCC 50983 / TXsc)</name>
    <dbReference type="NCBI Taxonomy" id="423536"/>
    <lineage>
        <taxon>Eukaryota</taxon>
        <taxon>Sar</taxon>
        <taxon>Alveolata</taxon>
        <taxon>Perkinsozoa</taxon>
        <taxon>Perkinsea</taxon>
        <taxon>Perkinsida</taxon>
        <taxon>Perkinsidae</taxon>
        <taxon>Perkinsus</taxon>
    </lineage>
</organism>
<evidence type="ECO:0000313" key="4">
    <source>
        <dbReference type="Proteomes" id="UP000007800"/>
    </source>
</evidence>
<gene>
    <name evidence="3" type="ORF">Pmar_PMAR017725</name>
</gene>
<name>C5L3T8_PERM5</name>
<dbReference type="AlphaFoldDB" id="C5L3T8"/>
<dbReference type="GO" id="GO:0071277">
    <property type="term" value="P:cellular response to calcium ion"/>
    <property type="evidence" value="ECO:0007669"/>
    <property type="project" value="TreeGrafter"/>
</dbReference>
<dbReference type="Gene3D" id="3.30.40.10">
    <property type="entry name" value="Zinc/RING finger domain, C3HC4 (zinc finger)"/>
    <property type="match status" value="1"/>
</dbReference>
<dbReference type="Pfam" id="PF07002">
    <property type="entry name" value="Copine"/>
    <property type="match status" value="1"/>
</dbReference>
<dbReference type="OMA" id="YDNRLCP"/>
<dbReference type="InterPro" id="IPR036465">
    <property type="entry name" value="vWFA_dom_sf"/>
</dbReference>
<keyword evidence="1" id="KW-0863">Zinc-finger</keyword>
<dbReference type="SMART" id="SM00184">
    <property type="entry name" value="RING"/>
    <property type="match status" value="1"/>
</dbReference>
<protein>
    <submittedName>
        <fullName evidence="3">Copine, putative</fullName>
    </submittedName>
</protein>
<sequence length="449" mass="49858">MELKIACSGLQKRSYCRVKVYQKAGAEKYRLVGKTEIVPDTQNPTFAQGIFLDFLFELFQVIDQKRSGNVVGSGSCVLADLESASQKKVALDFTLSNGDPNRPESLHYYDPRSANDYAMAIRSVGEILEHYDRDKKYPVYGFGAKLPPDYTHTSHLFACNGNYFRPEVVGVDGILDAYRKALKVVHLHGPTMFSEVNETNQRARYAVRRYFVLLIITDGVIVDLQASINAIVDASKAPLSIIIVGVGDQDLGLMDVLDADDHPLVSSFDHSTMDRDIVQFVPFNEFKDKPYTELAMATLDEIPREIVNYYYKNLSDMEFLRGLGEMLLTVSTALAARASEDNIGGPFERFLNHLGPKPRKAFHRKVVGGVGAGTAIIDGDLIRDAPAPVWIRTESGMCKVCFENTTNTTLLPCKHQCMCFDCATGVRDSSGKCPLCRQDIDAVIEAIHS</sequence>
<dbReference type="PANTHER" id="PTHR10857:SF106">
    <property type="entry name" value="C2 DOMAIN-CONTAINING PROTEIN"/>
    <property type="match status" value="1"/>
</dbReference>
<dbReference type="PANTHER" id="PTHR10857">
    <property type="entry name" value="COPINE"/>
    <property type="match status" value="1"/>
</dbReference>
<dbReference type="InterPro" id="IPR045052">
    <property type="entry name" value="Copine"/>
</dbReference>
<keyword evidence="1" id="KW-0862">Zinc</keyword>
<dbReference type="SUPFAM" id="SSF53300">
    <property type="entry name" value="vWA-like"/>
    <property type="match status" value="1"/>
</dbReference>
<keyword evidence="4" id="KW-1185">Reference proteome</keyword>
<dbReference type="InterPro" id="IPR001841">
    <property type="entry name" value="Znf_RING"/>
</dbReference>
<dbReference type="RefSeq" id="XP_002776851.1">
    <property type="nucleotide sequence ID" value="XM_002776805.1"/>
</dbReference>
<dbReference type="EMBL" id="GG678922">
    <property type="protein sequence ID" value="EER08667.1"/>
    <property type="molecule type" value="Genomic_DNA"/>
</dbReference>
<dbReference type="InterPro" id="IPR010734">
    <property type="entry name" value="Copine_C"/>
</dbReference>